<evidence type="ECO:0000313" key="5">
    <source>
        <dbReference type="Proteomes" id="UP000004728"/>
    </source>
</evidence>
<proteinExistence type="inferred from homology"/>
<dbReference type="GO" id="GO:0016020">
    <property type="term" value="C:membrane"/>
    <property type="evidence" value="ECO:0007669"/>
    <property type="project" value="InterPro"/>
</dbReference>
<dbReference type="Gene3D" id="1.20.120.1760">
    <property type="match status" value="1"/>
</dbReference>
<organism evidence="4 5">
    <name type="scientific">Novosphingobium nitrogenifigens DSM 19370</name>
    <dbReference type="NCBI Taxonomy" id="983920"/>
    <lineage>
        <taxon>Bacteria</taxon>
        <taxon>Pseudomonadati</taxon>
        <taxon>Pseudomonadota</taxon>
        <taxon>Alphaproteobacteria</taxon>
        <taxon>Sphingomonadales</taxon>
        <taxon>Sphingomonadaceae</taxon>
        <taxon>Novosphingobium</taxon>
    </lineage>
</organism>
<reference evidence="4 5" key="1">
    <citation type="journal article" date="2012" name="J. Bacteriol.">
        <title>Draft Genome Sequence of Novosphingobium nitrogenifigens Y88T.</title>
        <authorList>
            <person name="Strabala T.J."/>
            <person name="Macdonald L."/>
            <person name="Liu V."/>
            <person name="Smit A.M."/>
        </authorList>
    </citation>
    <scope>NUCLEOTIDE SEQUENCE [LARGE SCALE GENOMIC DNA]</scope>
    <source>
        <strain evidence="4 5">DSM 19370</strain>
    </source>
</reference>
<dbReference type="InterPro" id="IPR043130">
    <property type="entry name" value="CDP-OH_PTrfase_TM_dom"/>
</dbReference>
<comment type="similarity">
    <text evidence="2">Belongs to the CDP-alcohol phosphatidyltransferase class-I family.</text>
</comment>
<accession>F1Z5U4</accession>
<evidence type="ECO:0000256" key="3">
    <source>
        <dbReference type="SAM" id="Phobius"/>
    </source>
</evidence>
<dbReference type="HOGENOM" id="CLU_080644_0_0_5"/>
<keyword evidence="3" id="KW-1133">Transmembrane helix</keyword>
<dbReference type="GO" id="GO:0008654">
    <property type="term" value="P:phospholipid biosynthetic process"/>
    <property type="evidence" value="ECO:0007669"/>
    <property type="project" value="InterPro"/>
</dbReference>
<keyword evidence="3" id="KW-0472">Membrane</keyword>
<dbReference type="EMBL" id="AEWJ01000023">
    <property type="protein sequence ID" value="EGD60204.1"/>
    <property type="molecule type" value="Genomic_DNA"/>
</dbReference>
<evidence type="ECO:0000256" key="1">
    <source>
        <dbReference type="ARBA" id="ARBA00022679"/>
    </source>
</evidence>
<evidence type="ECO:0000256" key="2">
    <source>
        <dbReference type="RuleBase" id="RU003750"/>
    </source>
</evidence>
<dbReference type="eggNOG" id="COG0558">
    <property type="taxonomic scope" value="Bacteria"/>
</dbReference>
<dbReference type="Pfam" id="PF01066">
    <property type="entry name" value="CDP-OH_P_transf"/>
    <property type="match status" value="1"/>
</dbReference>
<evidence type="ECO:0000313" key="4">
    <source>
        <dbReference type="EMBL" id="EGD60204.1"/>
    </source>
</evidence>
<dbReference type="PROSITE" id="PS00379">
    <property type="entry name" value="CDP_ALCOHOL_P_TRANSF"/>
    <property type="match status" value="1"/>
</dbReference>
<keyword evidence="5" id="KW-1185">Reference proteome</keyword>
<gene>
    <name evidence="4" type="ORF">Y88_2078</name>
</gene>
<dbReference type="Proteomes" id="UP000004728">
    <property type="component" value="Unassembled WGS sequence"/>
</dbReference>
<comment type="caution">
    <text evidence="4">The sequence shown here is derived from an EMBL/GenBank/DDBJ whole genome shotgun (WGS) entry which is preliminary data.</text>
</comment>
<dbReference type="InParanoid" id="F1Z5U4"/>
<feature type="transmembrane region" description="Helical" evidence="3">
    <location>
        <begin position="76"/>
        <end position="96"/>
    </location>
</feature>
<dbReference type="InterPro" id="IPR048254">
    <property type="entry name" value="CDP_ALCOHOL_P_TRANSF_CS"/>
</dbReference>
<sequence length="341" mass="37681">MASARNPSYGTGIRTETPVCTMRAGNMKKEHTTMATATRERPRRPRELQDSLNYYLYHPLAWQLARALAPTPITPNMVSVVGGLFVVAAGIVYFAGASWGLVWPWGALLGMVLHMTWHVVDGADGDLARLTGRTSPMGELVDGICDYAGHVALYILLVFVLGPKIGYGWAWFWALFAGASHVAQANFVEVQRRFYQYWTYGVPWLNNATQNDAALFKDKRGFAWILRGFVLGYLRLASGMSPYAMRIDAAVTSAIAADRAGDGTQLARLRAEVQREQRPLLFMLKFLGPNPRAIVLGIAMLLGSPLWYFVYQSLALNALLVLAVKREDAAAQRVVARLGLD</sequence>
<name>F1Z5U4_9SPHN</name>
<keyword evidence="3" id="KW-0812">Transmembrane</keyword>
<feature type="transmembrane region" description="Helical" evidence="3">
    <location>
        <begin position="140"/>
        <end position="162"/>
    </location>
</feature>
<dbReference type="GO" id="GO:0016780">
    <property type="term" value="F:phosphotransferase activity, for other substituted phosphate groups"/>
    <property type="evidence" value="ECO:0007669"/>
    <property type="project" value="InterPro"/>
</dbReference>
<dbReference type="AlphaFoldDB" id="F1Z5U4"/>
<keyword evidence="1 2" id="KW-0808">Transferase</keyword>
<dbReference type="InterPro" id="IPR000462">
    <property type="entry name" value="CDP-OH_P_trans"/>
</dbReference>
<protein>
    <submittedName>
        <fullName evidence="4">CDP-alcohol phosphatidyltransferase</fullName>
    </submittedName>
</protein>
<dbReference type="STRING" id="983920.Y88_2078"/>